<evidence type="ECO:0000313" key="2">
    <source>
        <dbReference type="Proteomes" id="UP000193090"/>
    </source>
</evidence>
<dbReference type="STRING" id="1798.AWC30_11525"/>
<reference evidence="1 2" key="1">
    <citation type="submission" date="2016-01" db="EMBL/GenBank/DDBJ databases">
        <title>The new phylogeny of the genus Mycobacterium.</title>
        <authorList>
            <person name="Tarcisio F."/>
            <person name="Conor M."/>
            <person name="Antonella G."/>
            <person name="Elisabetta G."/>
            <person name="Giulia F.S."/>
            <person name="Sara T."/>
            <person name="Anna F."/>
            <person name="Clotilde B."/>
            <person name="Roberto B."/>
            <person name="Veronica D.S."/>
            <person name="Fabio R."/>
            <person name="Monica P."/>
            <person name="Olivier J."/>
            <person name="Enrico T."/>
            <person name="Nicola S."/>
        </authorList>
    </citation>
    <scope>NUCLEOTIDE SEQUENCE [LARGE SCALE GENOMIC DNA]</scope>
    <source>
        <strain evidence="1 2">DSM 44153</strain>
    </source>
</reference>
<dbReference type="RefSeq" id="WP_085110336.1">
    <property type="nucleotide sequence ID" value="NZ_JACKSN010000044.1"/>
</dbReference>
<keyword evidence="2" id="KW-1185">Reference proteome</keyword>
<comment type="caution">
    <text evidence="1">The sequence shown here is derived from an EMBL/GenBank/DDBJ whole genome shotgun (WGS) entry which is preliminary data.</text>
</comment>
<proteinExistence type="predicted"/>
<accession>A0A1X2EIF8</accession>
<dbReference type="Proteomes" id="UP000193090">
    <property type="component" value="Unassembled WGS sequence"/>
</dbReference>
<name>A0A1X2EIF8_9MYCO</name>
<gene>
    <name evidence="1" type="ORF">AWC30_11525</name>
</gene>
<dbReference type="OrthoDB" id="4694358at2"/>
<organism evidence="1 2">
    <name type="scientific">Mycolicibacillus trivialis</name>
    <dbReference type="NCBI Taxonomy" id="1798"/>
    <lineage>
        <taxon>Bacteria</taxon>
        <taxon>Bacillati</taxon>
        <taxon>Actinomycetota</taxon>
        <taxon>Actinomycetes</taxon>
        <taxon>Mycobacteriales</taxon>
        <taxon>Mycobacteriaceae</taxon>
        <taxon>Mycolicibacillus</taxon>
    </lineage>
</organism>
<evidence type="ECO:0000313" key="1">
    <source>
        <dbReference type="EMBL" id="ORX03146.1"/>
    </source>
</evidence>
<sequence length="259" mass="26942">MKAAHRGSPRILAVAALAVLGICGAIVLVSAAPPPDLVGRSNWVLAGALPPATDFPADWRYSVSGPLGFAVPPEAEPGAWARDPAPVYLPARCGELPGLFTAASDHIAAVRAERPIGALRAARAETLDAAATGELTDPGPVTSFRLWTSADPAGLLAGYRTWLHDCGTYRVAATDPFSGAGQHRQVTTMIAPTPPSAGALAVLRTYTPDDGAAADPLTFAVRYYPVRGLMLETTTTLTGTDRELIARLADQTAERLAAL</sequence>
<protein>
    <recommendedName>
        <fullName evidence="3">PknH-like extracellular domain-containing protein</fullName>
    </recommendedName>
</protein>
<evidence type="ECO:0008006" key="3">
    <source>
        <dbReference type="Google" id="ProtNLM"/>
    </source>
</evidence>
<dbReference type="AlphaFoldDB" id="A0A1X2EIF8"/>
<dbReference type="EMBL" id="LQPZ01000029">
    <property type="protein sequence ID" value="ORX03146.1"/>
    <property type="molecule type" value="Genomic_DNA"/>
</dbReference>